<proteinExistence type="predicted"/>
<keyword evidence="3" id="KW-1185">Reference proteome</keyword>
<organism evidence="2 3">
    <name type="scientific">Aquabacterium soli</name>
    <dbReference type="NCBI Taxonomy" id="2493092"/>
    <lineage>
        <taxon>Bacteria</taxon>
        <taxon>Pseudomonadati</taxon>
        <taxon>Pseudomonadota</taxon>
        <taxon>Betaproteobacteria</taxon>
        <taxon>Burkholderiales</taxon>
        <taxon>Aquabacterium</taxon>
    </lineage>
</organism>
<sequence>MAVVMACLALVWWGSLAFDASLGRASWWSVLLAAAPLLAWLVPVYRWAKALEPQAERLVYWHPPALRHALDDPSRQRAPVRWTDEEGIPLDLRVEMDFGAGVLVRVQTADAGACRTAQMQWRWIDGRSLRGPWRWRLMSAGRLSPAPADECGTAEAMVASWAQTSSQKAILPKPARRSA</sequence>
<keyword evidence="1" id="KW-0472">Membrane</keyword>
<comment type="caution">
    <text evidence="2">The sequence shown here is derived from an EMBL/GenBank/DDBJ whole genome shotgun (WGS) entry which is preliminary data.</text>
</comment>
<dbReference type="EMBL" id="RSED01000008">
    <property type="protein sequence ID" value="RRS04153.1"/>
    <property type="molecule type" value="Genomic_DNA"/>
</dbReference>
<dbReference type="RefSeq" id="WP_125243556.1">
    <property type="nucleotide sequence ID" value="NZ_RSED01000008.1"/>
</dbReference>
<evidence type="ECO:0000313" key="2">
    <source>
        <dbReference type="EMBL" id="RRS04153.1"/>
    </source>
</evidence>
<name>A0A426VB86_9BURK</name>
<evidence type="ECO:0000256" key="1">
    <source>
        <dbReference type="SAM" id="Phobius"/>
    </source>
</evidence>
<gene>
    <name evidence="2" type="ORF">EIP75_12330</name>
</gene>
<accession>A0A426VB86</accession>
<dbReference type="Proteomes" id="UP000269265">
    <property type="component" value="Unassembled WGS sequence"/>
</dbReference>
<reference evidence="2 3" key="1">
    <citation type="submission" date="2018-12" db="EMBL/GenBank/DDBJ databases">
        <title>The whole draft genome of Aquabacterium sp. SJQ9.</title>
        <authorList>
            <person name="Sun L."/>
            <person name="Gao X."/>
            <person name="Chen W."/>
            <person name="Huang K."/>
        </authorList>
    </citation>
    <scope>NUCLEOTIDE SEQUENCE [LARGE SCALE GENOMIC DNA]</scope>
    <source>
        <strain evidence="2 3">SJQ9</strain>
    </source>
</reference>
<feature type="transmembrane region" description="Helical" evidence="1">
    <location>
        <begin position="27"/>
        <end position="48"/>
    </location>
</feature>
<protein>
    <submittedName>
        <fullName evidence="2">Uncharacterized protein</fullName>
    </submittedName>
</protein>
<keyword evidence="1" id="KW-1133">Transmembrane helix</keyword>
<keyword evidence="1" id="KW-0812">Transmembrane</keyword>
<evidence type="ECO:0000313" key="3">
    <source>
        <dbReference type="Proteomes" id="UP000269265"/>
    </source>
</evidence>
<dbReference type="AlphaFoldDB" id="A0A426VB86"/>